<evidence type="ECO:0000313" key="2">
    <source>
        <dbReference type="EMBL" id="CAB3999310.1"/>
    </source>
</evidence>
<gene>
    <name evidence="2" type="ORF">PACLA_8A051838</name>
</gene>
<reference evidence="2" key="1">
    <citation type="submission" date="2020-04" db="EMBL/GenBank/DDBJ databases">
        <authorList>
            <person name="Alioto T."/>
            <person name="Alioto T."/>
            <person name="Gomez Garrido J."/>
        </authorList>
    </citation>
    <scope>NUCLEOTIDE SEQUENCE</scope>
    <source>
        <strain evidence="2">A484AB</strain>
    </source>
</reference>
<evidence type="ECO:0000256" key="1">
    <source>
        <dbReference type="SAM" id="MobiDB-lite"/>
    </source>
</evidence>
<protein>
    <submittedName>
        <fullName evidence="2">Uncharacterized protein</fullName>
    </submittedName>
</protein>
<accession>A0A6S7H8M9</accession>
<keyword evidence="3" id="KW-1185">Reference proteome</keyword>
<name>A0A6S7H8M9_PARCT</name>
<feature type="compositionally biased region" description="Basic residues" evidence="1">
    <location>
        <begin position="216"/>
        <end position="233"/>
    </location>
</feature>
<dbReference type="Proteomes" id="UP001152795">
    <property type="component" value="Unassembled WGS sequence"/>
</dbReference>
<organism evidence="2 3">
    <name type="scientific">Paramuricea clavata</name>
    <name type="common">Red gorgonian</name>
    <name type="synonym">Violescent sea-whip</name>
    <dbReference type="NCBI Taxonomy" id="317549"/>
    <lineage>
        <taxon>Eukaryota</taxon>
        <taxon>Metazoa</taxon>
        <taxon>Cnidaria</taxon>
        <taxon>Anthozoa</taxon>
        <taxon>Octocorallia</taxon>
        <taxon>Malacalcyonacea</taxon>
        <taxon>Plexauridae</taxon>
        <taxon>Paramuricea</taxon>
    </lineage>
</organism>
<feature type="region of interest" description="Disordered" evidence="1">
    <location>
        <begin position="212"/>
        <end position="233"/>
    </location>
</feature>
<dbReference type="EMBL" id="CACRXK020003561">
    <property type="protein sequence ID" value="CAB3999310.1"/>
    <property type="molecule type" value="Genomic_DNA"/>
</dbReference>
<proteinExistence type="predicted"/>
<comment type="caution">
    <text evidence="2">The sequence shown here is derived from an EMBL/GenBank/DDBJ whole genome shotgun (WGS) entry which is preliminary data.</text>
</comment>
<evidence type="ECO:0000313" key="3">
    <source>
        <dbReference type="Proteomes" id="UP001152795"/>
    </source>
</evidence>
<dbReference type="AlphaFoldDB" id="A0A6S7H8M9"/>
<sequence length="233" mass="27493">MKQLLEMTPDELEQIQRKAQTKLRNVVSASIASRLLIPNPITEKHKFYNELLYELFNDSYELMTHDAFILYVTGQRQSRWKIKQSLDSMRLYEIKLAESKDRHWQNIRKYVGDQVMLTSKDMKPAERCVEFMAGIIQEVDSFIVECKTLRSNLFDKENTVKPLKANELLFLENIIKDLSAIDAKMVKANGDIFQNVCYLRRIVLESEAIQHDNSRSNRRMKENKRKSSNRKEQ</sequence>